<reference evidence="1 2" key="1">
    <citation type="submission" date="2024-09" db="EMBL/GenBank/DDBJ databases">
        <title>Floridaenema gen nov. (Aerosakkonemataceae, Aerosakkonematales ord. nov., Cyanobacteria) from benthic tropical and subtropical fresh waters, with the description of four new species.</title>
        <authorList>
            <person name="Moretto J.A."/>
            <person name="Berthold D.E."/>
            <person name="Lefler F.W."/>
            <person name="Huang I.-S."/>
            <person name="Laughinghouse H. IV."/>
        </authorList>
    </citation>
    <scope>NUCLEOTIDE SEQUENCE [LARGE SCALE GENOMIC DNA]</scope>
    <source>
        <strain evidence="1 2">BLCC-F167</strain>
    </source>
</reference>
<evidence type="ECO:0000313" key="2">
    <source>
        <dbReference type="Proteomes" id="UP001576780"/>
    </source>
</evidence>
<sequence>MLEKLLLAATVTFSIHFLIPVSSSNIAQTNWQIGSARKTTRESANLVERKFLAEIWQPTDFRH</sequence>
<dbReference type="EMBL" id="JBHFNT010000288">
    <property type="protein sequence ID" value="MFB2839005.1"/>
    <property type="molecule type" value="Genomic_DNA"/>
</dbReference>
<evidence type="ECO:0008006" key="3">
    <source>
        <dbReference type="Google" id="ProtNLM"/>
    </source>
</evidence>
<organism evidence="1 2">
    <name type="scientific">Floridaenema evergladense BLCC-F167</name>
    <dbReference type="NCBI Taxonomy" id="3153639"/>
    <lineage>
        <taxon>Bacteria</taxon>
        <taxon>Bacillati</taxon>
        <taxon>Cyanobacteriota</taxon>
        <taxon>Cyanophyceae</taxon>
        <taxon>Oscillatoriophycideae</taxon>
        <taxon>Aerosakkonematales</taxon>
        <taxon>Aerosakkonemataceae</taxon>
        <taxon>Floridanema</taxon>
        <taxon>Floridanema evergladense</taxon>
    </lineage>
</organism>
<comment type="caution">
    <text evidence="1">The sequence shown here is derived from an EMBL/GenBank/DDBJ whole genome shotgun (WGS) entry which is preliminary data.</text>
</comment>
<proteinExistence type="predicted"/>
<dbReference type="Proteomes" id="UP001576780">
    <property type="component" value="Unassembled WGS sequence"/>
</dbReference>
<keyword evidence="2" id="KW-1185">Reference proteome</keyword>
<accession>A0ABV4WV61</accession>
<dbReference type="RefSeq" id="WP_413281293.1">
    <property type="nucleotide sequence ID" value="NZ_JBHFNT010000288.1"/>
</dbReference>
<name>A0ABV4WV61_9CYAN</name>
<evidence type="ECO:0000313" key="1">
    <source>
        <dbReference type="EMBL" id="MFB2839005.1"/>
    </source>
</evidence>
<protein>
    <recommendedName>
        <fullName evidence="3">Secreted protein</fullName>
    </recommendedName>
</protein>
<gene>
    <name evidence="1" type="ORF">ACE1CA_31325</name>
</gene>